<dbReference type="InterPro" id="IPR001910">
    <property type="entry name" value="Inosine/uridine_hydrolase_dom"/>
</dbReference>
<reference evidence="4 5" key="1">
    <citation type="submission" date="2019-03" db="EMBL/GenBank/DDBJ databases">
        <title>Draft genome sequences of novel Actinobacteria.</title>
        <authorList>
            <person name="Sahin N."/>
            <person name="Ay H."/>
            <person name="Saygin H."/>
        </authorList>
    </citation>
    <scope>NUCLEOTIDE SEQUENCE [LARGE SCALE GENOMIC DNA]</scope>
    <source>
        <strain evidence="4 5">JCM 13523</strain>
    </source>
</reference>
<dbReference type="OrthoDB" id="9797882at2"/>
<evidence type="ECO:0000259" key="3">
    <source>
        <dbReference type="Pfam" id="PF01156"/>
    </source>
</evidence>
<dbReference type="InterPro" id="IPR023186">
    <property type="entry name" value="IUNH"/>
</dbReference>
<organism evidence="4 5">
    <name type="scientific">Kribbella antibiotica</name>
    <dbReference type="NCBI Taxonomy" id="190195"/>
    <lineage>
        <taxon>Bacteria</taxon>
        <taxon>Bacillati</taxon>
        <taxon>Actinomycetota</taxon>
        <taxon>Actinomycetes</taxon>
        <taxon>Propionibacteriales</taxon>
        <taxon>Kribbellaceae</taxon>
        <taxon>Kribbella</taxon>
    </lineage>
</organism>
<accession>A0A4R4Z665</accession>
<dbReference type="AlphaFoldDB" id="A0A4R4Z665"/>
<comment type="caution">
    <text evidence="4">The sequence shown here is derived from an EMBL/GenBank/DDBJ whole genome shotgun (WGS) entry which is preliminary data.</text>
</comment>
<feature type="domain" description="Inosine/uridine-preferring nucleoside hydrolase" evidence="3">
    <location>
        <begin position="4"/>
        <end position="306"/>
    </location>
</feature>
<dbReference type="Proteomes" id="UP000295124">
    <property type="component" value="Unassembled WGS sequence"/>
</dbReference>
<dbReference type="SUPFAM" id="SSF53590">
    <property type="entry name" value="Nucleoside hydrolase"/>
    <property type="match status" value="1"/>
</dbReference>
<protein>
    <submittedName>
        <fullName evidence="4">Nucleoside hydrolase</fullName>
    </submittedName>
</protein>
<gene>
    <name evidence="4" type="ORF">E1263_29925</name>
</gene>
<dbReference type="PANTHER" id="PTHR12304">
    <property type="entry name" value="INOSINE-URIDINE PREFERRING NUCLEOSIDE HYDROLASE"/>
    <property type="match status" value="1"/>
</dbReference>
<evidence type="ECO:0000256" key="2">
    <source>
        <dbReference type="ARBA" id="ARBA00023295"/>
    </source>
</evidence>
<dbReference type="Gene3D" id="3.90.245.10">
    <property type="entry name" value="Ribonucleoside hydrolase-like"/>
    <property type="match status" value="1"/>
</dbReference>
<name>A0A4R4Z665_9ACTN</name>
<evidence type="ECO:0000256" key="1">
    <source>
        <dbReference type="ARBA" id="ARBA00022801"/>
    </source>
</evidence>
<keyword evidence="1 4" id="KW-0378">Hydrolase</keyword>
<dbReference type="GO" id="GO:0005829">
    <property type="term" value="C:cytosol"/>
    <property type="evidence" value="ECO:0007669"/>
    <property type="project" value="TreeGrafter"/>
</dbReference>
<keyword evidence="2" id="KW-0326">Glycosidase</keyword>
<evidence type="ECO:0000313" key="4">
    <source>
        <dbReference type="EMBL" id="TDD51602.1"/>
    </source>
</evidence>
<proteinExistence type="predicted"/>
<sequence length="316" mass="33100">MKPVILDVDTGLDDACALLLAARHPELDLRAVTCVGGNVGLDDVVINTLTVLEAAGRTDVPVGRGAALPLLQPMRTAPHVHGVDGLGDLEWPRSTRSPSTTPAVELLREVLLDAAAKGEPITLIPLAPLTNIALLLRTYPEAAAGLREIVFMGGAAGIGNATASAEFNIWTDPEAAAIMLAAAGELAVPVTMYGLDVFYDVVVTLEQARGLSGSPAAELARKLIEKRSELYGAEGASIGDGGAVCAVIDPDGLTTQRFPLRVELGGSWSRGRTIVDTRDWSTDRTSDPHGVSPTVVEVATAVEGSRYAELWLDAVR</sequence>
<dbReference type="RefSeq" id="WP_132173396.1">
    <property type="nucleotide sequence ID" value="NZ_SMKX01000113.1"/>
</dbReference>
<dbReference type="PANTHER" id="PTHR12304:SF4">
    <property type="entry name" value="URIDINE NUCLEOSIDASE"/>
    <property type="match status" value="1"/>
</dbReference>
<dbReference type="EMBL" id="SMKX01000113">
    <property type="protein sequence ID" value="TDD51602.1"/>
    <property type="molecule type" value="Genomic_DNA"/>
</dbReference>
<dbReference type="GO" id="GO:0006152">
    <property type="term" value="P:purine nucleoside catabolic process"/>
    <property type="evidence" value="ECO:0007669"/>
    <property type="project" value="TreeGrafter"/>
</dbReference>
<dbReference type="InterPro" id="IPR036452">
    <property type="entry name" value="Ribo_hydro-like"/>
</dbReference>
<keyword evidence="5" id="KW-1185">Reference proteome</keyword>
<dbReference type="Pfam" id="PF01156">
    <property type="entry name" value="IU_nuc_hydro"/>
    <property type="match status" value="1"/>
</dbReference>
<evidence type="ECO:0000313" key="5">
    <source>
        <dbReference type="Proteomes" id="UP000295124"/>
    </source>
</evidence>
<dbReference type="GO" id="GO:0008477">
    <property type="term" value="F:purine nucleosidase activity"/>
    <property type="evidence" value="ECO:0007669"/>
    <property type="project" value="TreeGrafter"/>
</dbReference>